<protein>
    <recommendedName>
        <fullName evidence="3">UDP-N-acetylglucosamine transferase subunit ALG14</fullName>
    </recommendedName>
</protein>
<keyword evidence="5" id="KW-0256">Endoplasmic reticulum</keyword>
<dbReference type="Pfam" id="PF08660">
    <property type="entry name" value="Alg14"/>
    <property type="match status" value="1"/>
</dbReference>
<evidence type="ECO:0000256" key="3">
    <source>
        <dbReference type="ARBA" id="ARBA00017467"/>
    </source>
</evidence>
<dbReference type="AlphaFoldDB" id="A0A4Y7IVV3"/>
<feature type="transmembrane region" description="Helical" evidence="8">
    <location>
        <begin position="45"/>
        <end position="64"/>
    </location>
</feature>
<keyword evidence="7 8" id="KW-0472">Membrane</keyword>
<name>A0A4Y7IVV3_PAPSO</name>
<organism evidence="9 10">
    <name type="scientific">Papaver somniferum</name>
    <name type="common">Opium poppy</name>
    <dbReference type="NCBI Taxonomy" id="3469"/>
    <lineage>
        <taxon>Eukaryota</taxon>
        <taxon>Viridiplantae</taxon>
        <taxon>Streptophyta</taxon>
        <taxon>Embryophyta</taxon>
        <taxon>Tracheophyta</taxon>
        <taxon>Spermatophyta</taxon>
        <taxon>Magnoliopsida</taxon>
        <taxon>Ranunculales</taxon>
        <taxon>Papaveraceae</taxon>
        <taxon>Papaveroideae</taxon>
        <taxon>Papaver</taxon>
    </lineage>
</organism>
<dbReference type="Gene3D" id="3.40.50.2000">
    <property type="entry name" value="Glycogen Phosphorylase B"/>
    <property type="match status" value="1"/>
</dbReference>
<evidence type="ECO:0000256" key="1">
    <source>
        <dbReference type="ARBA" id="ARBA00004389"/>
    </source>
</evidence>
<dbReference type="FunFam" id="3.40.50.2000:FF:000182">
    <property type="entry name" value="UDP-N-acetylglucosamine transferase subunit ALG14 isogeny"/>
    <property type="match status" value="1"/>
</dbReference>
<evidence type="ECO:0000256" key="6">
    <source>
        <dbReference type="ARBA" id="ARBA00022989"/>
    </source>
</evidence>
<evidence type="ECO:0000256" key="5">
    <source>
        <dbReference type="ARBA" id="ARBA00022824"/>
    </source>
</evidence>
<evidence type="ECO:0000256" key="4">
    <source>
        <dbReference type="ARBA" id="ARBA00022692"/>
    </source>
</evidence>
<evidence type="ECO:0000313" key="9">
    <source>
        <dbReference type="EMBL" id="RZC51628.1"/>
    </source>
</evidence>
<accession>A0A4Y7IVV3</accession>
<dbReference type="OMA" id="CRIVFIE"/>
<comment type="similarity">
    <text evidence="2">Belongs to the ALG14 family.</text>
</comment>
<keyword evidence="6 8" id="KW-1133">Transmembrane helix</keyword>
<evidence type="ECO:0000256" key="2">
    <source>
        <dbReference type="ARBA" id="ARBA00009731"/>
    </source>
</evidence>
<gene>
    <name evidence="9" type="ORF">C5167_020047</name>
</gene>
<feature type="transmembrane region" description="Helical" evidence="8">
    <location>
        <begin position="159"/>
        <end position="178"/>
    </location>
</feature>
<dbReference type="PANTHER" id="PTHR12154">
    <property type="entry name" value="GLYCOSYL TRANSFERASE-RELATED"/>
    <property type="match status" value="1"/>
</dbReference>
<proteinExistence type="inferred from homology"/>
<dbReference type="InterPro" id="IPR013969">
    <property type="entry name" value="Oligosacch_biosynth_Alg14"/>
</dbReference>
<dbReference type="Gramene" id="RZC51628">
    <property type="protein sequence ID" value="RZC51628"/>
    <property type="gene ID" value="C5167_020047"/>
</dbReference>
<sequence>MHQVSSLLIKLIPFYPRYFWSGSCVHLIMEKGNGCCFSIMTMPNLIVVLIAIIVIFVIRILFVIHQSRKPLHNLPPKAVSTLIVLGSGGHTAEMINLIRVLQMERFTPRVYVVASTDNMSLQKAQVLEASMVDQAGPDKLKEKAQFMQIYRSREVGQSYLTSIWTTLVALVHALLLMIKIRPQVILCNGPGTCFPLCVIAFVFKVLGIRWSSIFYVESIARVKRLSLSGLLLYKLHIADLIFVQWPHLQKKYPRTLYVGCLM</sequence>
<keyword evidence="10" id="KW-1185">Reference proteome</keyword>
<dbReference type="EMBL" id="CM010716">
    <property type="protein sequence ID" value="RZC51628.1"/>
    <property type="molecule type" value="Genomic_DNA"/>
</dbReference>
<feature type="transmembrane region" description="Helical" evidence="8">
    <location>
        <begin position="198"/>
        <end position="216"/>
    </location>
</feature>
<dbReference type="GO" id="GO:0006488">
    <property type="term" value="P:dolichol-linked oligosaccharide biosynthetic process"/>
    <property type="evidence" value="ECO:0007669"/>
    <property type="project" value="InterPro"/>
</dbReference>
<dbReference type="PANTHER" id="PTHR12154:SF4">
    <property type="entry name" value="UDP-N-ACETYLGLUCOSAMINE TRANSFERASE SUBUNIT ALG14 HOMOLOG"/>
    <property type="match status" value="1"/>
</dbReference>
<evidence type="ECO:0000256" key="7">
    <source>
        <dbReference type="ARBA" id="ARBA00023136"/>
    </source>
</evidence>
<dbReference type="GO" id="GO:0043541">
    <property type="term" value="C:UDP-N-acetylglucosamine transferase complex"/>
    <property type="evidence" value="ECO:0007669"/>
    <property type="project" value="TreeGrafter"/>
</dbReference>
<reference evidence="9 10" key="1">
    <citation type="journal article" date="2018" name="Science">
        <title>The opium poppy genome and morphinan production.</title>
        <authorList>
            <person name="Guo L."/>
            <person name="Winzer T."/>
            <person name="Yang X."/>
            <person name="Li Y."/>
            <person name="Ning Z."/>
            <person name="He Z."/>
            <person name="Teodor R."/>
            <person name="Lu Y."/>
            <person name="Bowser T.A."/>
            <person name="Graham I.A."/>
            <person name="Ye K."/>
        </authorList>
    </citation>
    <scope>NUCLEOTIDE SEQUENCE [LARGE SCALE GENOMIC DNA]</scope>
    <source>
        <strain evidence="10">cv. HN1</strain>
        <tissue evidence="9">Leaves</tissue>
    </source>
</reference>
<evidence type="ECO:0000256" key="8">
    <source>
        <dbReference type="SAM" id="Phobius"/>
    </source>
</evidence>
<dbReference type="STRING" id="3469.A0A4Y7IVV3"/>
<keyword evidence="4 8" id="KW-0812">Transmembrane</keyword>
<dbReference type="Proteomes" id="UP000316621">
    <property type="component" value="Chromosome 2"/>
</dbReference>
<evidence type="ECO:0000313" key="10">
    <source>
        <dbReference type="Proteomes" id="UP000316621"/>
    </source>
</evidence>
<comment type="subcellular location">
    <subcellularLocation>
        <location evidence="1">Endoplasmic reticulum membrane</location>
        <topology evidence="1">Single-pass membrane protein</topology>
    </subcellularLocation>
</comment>
<dbReference type="GO" id="GO:0004577">
    <property type="term" value="F:N-acetylglucosaminyldiphosphodolichol N-acetylglucosaminyltransferase activity"/>
    <property type="evidence" value="ECO:0007669"/>
    <property type="project" value="TreeGrafter"/>
</dbReference>